<dbReference type="AlphaFoldDB" id="A0A2T4PR59"/>
<dbReference type="Gene3D" id="1.10.10.10">
    <property type="entry name" value="Winged helix-like DNA-binding domain superfamily/Winged helix DNA-binding domain"/>
    <property type="match status" value="1"/>
</dbReference>
<dbReference type="InterPro" id="IPR036388">
    <property type="entry name" value="WH-like_DNA-bd_sf"/>
</dbReference>
<gene>
    <name evidence="2" type="ORF">BU072_11465</name>
</gene>
<name>A0A2T4PR59_9STAP</name>
<dbReference type="RefSeq" id="WP_016913090.1">
    <property type="nucleotide sequence ID" value="NZ_BMDF01000011.1"/>
</dbReference>
<dbReference type="Proteomes" id="UP000241209">
    <property type="component" value="Unassembled WGS sequence"/>
</dbReference>
<protein>
    <submittedName>
        <fullName evidence="2">MarR family transcriptional regulator</fullName>
    </submittedName>
</protein>
<evidence type="ECO:0000313" key="3">
    <source>
        <dbReference type="Proteomes" id="UP000241209"/>
    </source>
</evidence>
<organism evidence="2 3">
    <name type="scientific">Mammaliicoccus vitulinus</name>
    <dbReference type="NCBI Taxonomy" id="71237"/>
    <lineage>
        <taxon>Bacteria</taxon>
        <taxon>Bacillati</taxon>
        <taxon>Bacillota</taxon>
        <taxon>Bacilli</taxon>
        <taxon>Bacillales</taxon>
        <taxon>Staphylococcaceae</taxon>
        <taxon>Mammaliicoccus</taxon>
    </lineage>
</organism>
<dbReference type="OrthoDB" id="2404954at2"/>
<evidence type="ECO:0000259" key="1">
    <source>
        <dbReference type="SMART" id="SM00347"/>
    </source>
</evidence>
<proteinExistence type="predicted"/>
<evidence type="ECO:0000313" key="2">
    <source>
        <dbReference type="EMBL" id="PTI28465.1"/>
    </source>
</evidence>
<reference evidence="2 3" key="1">
    <citation type="journal article" date="2016" name="Front. Microbiol.">
        <title>Comprehensive Phylogenetic Analysis of Bovine Non-aureus Staphylococci Species Based on Whole-Genome Sequencing.</title>
        <authorList>
            <person name="Naushad S."/>
            <person name="Barkema H.W."/>
            <person name="Luby C."/>
            <person name="Condas L.A."/>
            <person name="Nobrega D.B."/>
            <person name="Carson D.A."/>
            <person name="De Buck J."/>
        </authorList>
    </citation>
    <scope>NUCLEOTIDE SEQUENCE [LARGE SCALE GENOMIC DNA]</scope>
    <source>
        <strain evidence="2 3">SNUC 2204</strain>
    </source>
</reference>
<dbReference type="InterPro" id="IPR000835">
    <property type="entry name" value="HTH_MarR-typ"/>
</dbReference>
<dbReference type="GeneID" id="64115544"/>
<feature type="domain" description="HTH marR-type" evidence="1">
    <location>
        <begin position="32"/>
        <end position="131"/>
    </location>
</feature>
<sequence>MISNSELQDLDLFDLLSERHGIVRTKIEDMWNNTHDIYISSSEWYIMAKIFKHDRNMAYITKSVNISRQAVHKFVKQLNKKGLVDIQDVEGNKKEKSIQLTELGEACFLESKKHKQMIEQQLIETIGSDNVDKMREILKMDWDIENQ</sequence>
<comment type="caution">
    <text evidence="2">The sequence shown here is derived from an EMBL/GenBank/DDBJ whole genome shotgun (WGS) entry which is preliminary data.</text>
</comment>
<dbReference type="InterPro" id="IPR036390">
    <property type="entry name" value="WH_DNA-bd_sf"/>
</dbReference>
<dbReference type="EMBL" id="PZFK01000028">
    <property type="protein sequence ID" value="PTI28465.1"/>
    <property type="molecule type" value="Genomic_DNA"/>
</dbReference>
<dbReference type="GO" id="GO:0003700">
    <property type="term" value="F:DNA-binding transcription factor activity"/>
    <property type="evidence" value="ECO:0007669"/>
    <property type="project" value="InterPro"/>
</dbReference>
<dbReference type="SUPFAM" id="SSF46785">
    <property type="entry name" value="Winged helix' DNA-binding domain"/>
    <property type="match status" value="1"/>
</dbReference>
<accession>A0A2T4PR59</accession>
<dbReference type="STRING" id="1167632.GCA_000286335_02434"/>
<dbReference type="SMART" id="SM00347">
    <property type="entry name" value="HTH_MARR"/>
    <property type="match status" value="1"/>
</dbReference>